<keyword evidence="3" id="KW-1185">Reference proteome</keyword>
<evidence type="ECO:0000313" key="2">
    <source>
        <dbReference type="EMBL" id="KAJ1161890.1"/>
    </source>
</evidence>
<gene>
    <name evidence="2" type="ORF">NDU88_002370</name>
</gene>
<feature type="compositionally biased region" description="Basic and acidic residues" evidence="1">
    <location>
        <begin position="102"/>
        <end position="114"/>
    </location>
</feature>
<feature type="region of interest" description="Disordered" evidence="1">
    <location>
        <begin position="133"/>
        <end position="152"/>
    </location>
</feature>
<feature type="compositionally biased region" description="Polar residues" evidence="1">
    <location>
        <begin position="21"/>
        <end position="30"/>
    </location>
</feature>
<evidence type="ECO:0000313" key="3">
    <source>
        <dbReference type="Proteomes" id="UP001066276"/>
    </source>
</evidence>
<dbReference type="AlphaFoldDB" id="A0AAV7SDH2"/>
<dbReference type="EMBL" id="JANPWB010000008">
    <property type="protein sequence ID" value="KAJ1161890.1"/>
    <property type="molecule type" value="Genomic_DNA"/>
</dbReference>
<reference evidence="2" key="1">
    <citation type="journal article" date="2022" name="bioRxiv">
        <title>Sequencing and chromosome-scale assembly of the giantPleurodeles waltlgenome.</title>
        <authorList>
            <person name="Brown T."/>
            <person name="Elewa A."/>
            <person name="Iarovenko S."/>
            <person name="Subramanian E."/>
            <person name="Araus A.J."/>
            <person name="Petzold A."/>
            <person name="Susuki M."/>
            <person name="Suzuki K.-i.T."/>
            <person name="Hayashi T."/>
            <person name="Toyoda A."/>
            <person name="Oliveira C."/>
            <person name="Osipova E."/>
            <person name="Leigh N.D."/>
            <person name="Simon A."/>
            <person name="Yun M.H."/>
        </authorList>
    </citation>
    <scope>NUCLEOTIDE SEQUENCE</scope>
    <source>
        <strain evidence="2">20211129_DDA</strain>
        <tissue evidence="2">Liver</tissue>
    </source>
</reference>
<organism evidence="2 3">
    <name type="scientific">Pleurodeles waltl</name>
    <name type="common">Iberian ribbed newt</name>
    <dbReference type="NCBI Taxonomy" id="8319"/>
    <lineage>
        <taxon>Eukaryota</taxon>
        <taxon>Metazoa</taxon>
        <taxon>Chordata</taxon>
        <taxon>Craniata</taxon>
        <taxon>Vertebrata</taxon>
        <taxon>Euteleostomi</taxon>
        <taxon>Amphibia</taxon>
        <taxon>Batrachia</taxon>
        <taxon>Caudata</taxon>
        <taxon>Salamandroidea</taxon>
        <taxon>Salamandridae</taxon>
        <taxon>Pleurodelinae</taxon>
        <taxon>Pleurodeles</taxon>
    </lineage>
</organism>
<proteinExistence type="predicted"/>
<feature type="compositionally biased region" description="Basic and acidic residues" evidence="1">
    <location>
        <begin position="141"/>
        <end position="152"/>
    </location>
</feature>
<feature type="compositionally biased region" description="Basic and acidic residues" evidence="1">
    <location>
        <begin position="52"/>
        <end position="79"/>
    </location>
</feature>
<accession>A0AAV7SDH2</accession>
<evidence type="ECO:0000256" key="1">
    <source>
        <dbReference type="SAM" id="MobiDB-lite"/>
    </source>
</evidence>
<dbReference type="Proteomes" id="UP001066276">
    <property type="component" value="Chromosome 4_2"/>
</dbReference>
<feature type="region of interest" description="Disordered" evidence="1">
    <location>
        <begin position="1"/>
        <end position="118"/>
    </location>
</feature>
<protein>
    <submittedName>
        <fullName evidence="2">Uncharacterized protein</fullName>
    </submittedName>
</protein>
<name>A0AAV7SDH2_PLEWA</name>
<comment type="caution">
    <text evidence="2">The sequence shown here is derived from an EMBL/GenBank/DDBJ whole genome shotgun (WGS) entry which is preliminary data.</text>
</comment>
<sequence length="152" mass="16917">MVTIDSLKSCDGPIGNDPHTKQTCADSTSGVREHPGAGTNREGRLTVTPRPGSRDAEPTGEERRTSYGWEARHEEKEESGVIEVQAVLARREEDKEETNEEPSPRRPRETKPETPPRFWRSVAWSGACLYLNEGIQGGGRTGEEGRMNKGEW</sequence>